<feature type="compositionally biased region" description="Basic and acidic residues" evidence="1">
    <location>
        <begin position="187"/>
        <end position="196"/>
    </location>
</feature>
<feature type="compositionally biased region" description="Basic and acidic residues" evidence="1">
    <location>
        <begin position="163"/>
        <end position="177"/>
    </location>
</feature>
<feature type="compositionally biased region" description="Acidic residues" evidence="1">
    <location>
        <begin position="502"/>
        <end position="530"/>
    </location>
</feature>
<feature type="compositionally biased region" description="Basic and acidic residues" evidence="1">
    <location>
        <begin position="531"/>
        <end position="541"/>
    </location>
</feature>
<evidence type="ECO:0000313" key="2">
    <source>
        <dbReference type="EMBL" id="WAQ96624.1"/>
    </source>
</evidence>
<proteinExistence type="predicted"/>
<accession>A0ABY7DH43</accession>
<gene>
    <name evidence="2" type="ORF">MAR_029314</name>
</gene>
<feature type="region of interest" description="Disordered" evidence="1">
    <location>
        <begin position="454"/>
        <end position="551"/>
    </location>
</feature>
<feature type="region of interest" description="Disordered" evidence="1">
    <location>
        <begin position="152"/>
        <end position="244"/>
    </location>
</feature>
<feature type="compositionally biased region" description="Low complexity" evidence="1">
    <location>
        <begin position="72"/>
        <end position="116"/>
    </location>
</feature>
<evidence type="ECO:0000256" key="1">
    <source>
        <dbReference type="SAM" id="MobiDB-lite"/>
    </source>
</evidence>
<organism evidence="2 3">
    <name type="scientific">Mya arenaria</name>
    <name type="common">Soft-shell clam</name>
    <dbReference type="NCBI Taxonomy" id="6604"/>
    <lineage>
        <taxon>Eukaryota</taxon>
        <taxon>Metazoa</taxon>
        <taxon>Spiralia</taxon>
        <taxon>Lophotrochozoa</taxon>
        <taxon>Mollusca</taxon>
        <taxon>Bivalvia</taxon>
        <taxon>Autobranchia</taxon>
        <taxon>Heteroconchia</taxon>
        <taxon>Euheterodonta</taxon>
        <taxon>Imparidentia</taxon>
        <taxon>Neoheterodontei</taxon>
        <taxon>Myida</taxon>
        <taxon>Myoidea</taxon>
        <taxon>Myidae</taxon>
        <taxon>Mya</taxon>
    </lineage>
</organism>
<sequence length="838" mass="93845">MEDTLTSTIGTVVQADQYKNAKDQKSKSENWTDSRSVPNGASGMDYGYGHMVEGNESYSESASNITNESGAHSSSFQNTSGNSSHSRARMSPTPSSSILSSASSVSGSRSRMSPKSLKNTVHFHSLVTEISTSASQSYEDKISYRKLDITPKNSENFEDDHDVMENESRENPNKENEYMPPDEESPDEHYSSEGTRRGARGQQVWNVYTASLPPGPIGENHPAVMKSSGKSDITDTAMMKSGGRSDISDIVKELGKDSQDKVLQEKLMKTNVENDSQYYYGTASTDLGRYMHAKTADDSITSMQEEITRSYLFSQQGLKSQKDGVFEIVKPSINVFEGSEVDFDESAVHLQPVILNGVQNSLHENRSMLEDEEKIRSNLQRVLFEDSDSEVSEVSDNDDDDDKIKSVEDQFEKKETDGKDQHGDVVNGDIVENEHASKSDESGIIAAYEQWTDLSNDKNDVDIIPNEHIQRNENEFDDADQDESDGEKSVDEKTAEVHEISESENEDDLGHDDDNNVDEEESISEDEDNETGEKEQVHNESNENNGETDFEVVDIQEEIDEETELKKPFQELNYTENTQPAVQVNEIDEQENEAKADHIQKYLSQVHEHSLHHEEEEEDEGMLETEGGKSEDIMNSISGLIQTFTSTIQSMNHLSQEDLFKMQAEQFELIQKKMIEHQQAQLEELFVAQRREQMNLQKEMENYHTHITEKQMSIDLMTLPPTMVPQISDSLPQVTNARQPPTYGQTPAVRQQNTSQASTMSSPPFPVRPVAAYQPANAAQNSNLGFASTYNTMPYPDTMAFIDPRGFMQANIDPRAGVGGVGMGMGLPMGFPQLHHKI</sequence>
<feature type="region of interest" description="Disordered" evidence="1">
    <location>
        <begin position="15"/>
        <end position="116"/>
    </location>
</feature>
<feature type="compositionally biased region" description="Polar residues" evidence="1">
    <location>
        <begin position="56"/>
        <end position="71"/>
    </location>
</feature>
<keyword evidence="3" id="KW-1185">Reference proteome</keyword>
<protein>
    <submittedName>
        <fullName evidence="2">Uncharacterized protein</fullName>
    </submittedName>
</protein>
<name>A0ABY7DH43_MYAAR</name>
<evidence type="ECO:0000313" key="3">
    <source>
        <dbReference type="Proteomes" id="UP001164746"/>
    </source>
</evidence>
<dbReference type="Proteomes" id="UP001164746">
    <property type="component" value="Chromosome 2"/>
</dbReference>
<dbReference type="EMBL" id="CP111013">
    <property type="protein sequence ID" value="WAQ96624.1"/>
    <property type="molecule type" value="Genomic_DNA"/>
</dbReference>
<feature type="compositionally biased region" description="Basic and acidic residues" evidence="1">
    <location>
        <begin position="19"/>
        <end position="32"/>
    </location>
</feature>
<reference evidence="2" key="1">
    <citation type="submission" date="2022-11" db="EMBL/GenBank/DDBJ databases">
        <title>Centuries of genome instability and evolution in soft-shell clam transmissible cancer (bioRxiv).</title>
        <authorList>
            <person name="Hart S.F.M."/>
            <person name="Yonemitsu M.A."/>
            <person name="Giersch R.M."/>
            <person name="Beal B.F."/>
            <person name="Arriagada G."/>
            <person name="Davis B.W."/>
            <person name="Ostrander E.A."/>
            <person name="Goff S.P."/>
            <person name="Metzger M.J."/>
        </authorList>
    </citation>
    <scope>NUCLEOTIDE SEQUENCE</scope>
    <source>
        <strain evidence="2">MELC-2E11</strain>
        <tissue evidence="2">Siphon/mantle</tissue>
    </source>
</reference>
<feature type="compositionally biased region" description="Acidic residues" evidence="1">
    <location>
        <begin position="475"/>
        <end position="485"/>
    </location>
</feature>
<feature type="compositionally biased region" description="Basic and acidic residues" evidence="1">
    <location>
        <begin position="486"/>
        <end position="501"/>
    </location>
</feature>